<dbReference type="PANTHER" id="PTHR43420:SF51">
    <property type="entry name" value="PEPTIDYL-LYSINE N-ACETYLTRANSFERASE YIAC"/>
    <property type="match status" value="1"/>
</dbReference>
<evidence type="ECO:0000313" key="10">
    <source>
        <dbReference type="Proteomes" id="UP000773469"/>
    </source>
</evidence>
<dbReference type="Pfam" id="PF00583">
    <property type="entry name" value="Acetyltransf_1"/>
    <property type="match status" value="1"/>
</dbReference>
<comment type="catalytic activity">
    <reaction evidence="5">
        <text>N-terminal L-alanyl-[ribosomal protein bS18] + acetyl-CoA = N-terminal N(alpha)-acetyl-L-alanyl-[ribosomal protein bS18] + CoA + H(+)</text>
        <dbReference type="Rhea" id="RHEA:43756"/>
        <dbReference type="Rhea" id="RHEA-COMP:10676"/>
        <dbReference type="Rhea" id="RHEA-COMP:10677"/>
        <dbReference type="ChEBI" id="CHEBI:15378"/>
        <dbReference type="ChEBI" id="CHEBI:57287"/>
        <dbReference type="ChEBI" id="CHEBI:57288"/>
        <dbReference type="ChEBI" id="CHEBI:64718"/>
        <dbReference type="ChEBI" id="CHEBI:83683"/>
        <dbReference type="EC" id="2.3.1.266"/>
    </reaction>
</comment>
<dbReference type="InterPro" id="IPR006464">
    <property type="entry name" value="AcTrfase_RimI/Ard1"/>
</dbReference>
<dbReference type="PROSITE" id="PS51186">
    <property type="entry name" value="GNAT"/>
    <property type="match status" value="1"/>
</dbReference>
<evidence type="ECO:0000256" key="5">
    <source>
        <dbReference type="RuleBase" id="RU363094"/>
    </source>
</evidence>
<dbReference type="NCBIfam" id="TIGR01575">
    <property type="entry name" value="rimI"/>
    <property type="match status" value="1"/>
</dbReference>
<gene>
    <name evidence="7" type="primary">rimI</name>
    <name evidence="8" type="ORF">BEL05_09225</name>
    <name evidence="7" type="ORF">TUM3794_30490</name>
</gene>
<keyword evidence="4" id="KW-0012">Acyltransferase</keyword>
<dbReference type="InterPro" id="IPR016181">
    <property type="entry name" value="Acyl_CoA_acyltransferase"/>
</dbReference>
<dbReference type="RefSeq" id="WP_028763997.1">
    <property type="nucleotide sequence ID" value="NZ_BPEU01000024.1"/>
</dbReference>
<evidence type="ECO:0000313" key="7">
    <source>
        <dbReference type="EMBL" id="GIU43860.1"/>
    </source>
</evidence>
<evidence type="ECO:0000256" key="3">
    <source>
        <dbReference type="ARBA" id="ARBA00022679"/>
    </source>
</evidence>
<accession>A0A1E5ISQ2</accession>
<proteinExistence type="inferred from homology"/>
<reference evidence="7 10" key="2">
    <citation type="submission" date="2021-05" db="EMBL/GenBank/DDBJ databases">
        <title>Molecular characterization for Shewanella algae harboring chromosomal blaOXA-55-like strains isolated from clinical and environment sample.</title>
        <authorList>
            <person name="Ohama Y."/>
            <person name="Aoki K."/>
            <person name="Harada S."/>
            <person name="Moriya K."/>
            <person name="Ishii Y."/>
            <person name="Tateda K."/>
        </authorList>
    </citation>
    <scope>NUCLEOTIDE SEQUENCE [LARGE SCALE GENOMIC DNA]</scope>
    <source>
        <strain evidence="7 10">MBTL60-118</strain>
    </source>
</reference>
<dbReference type="EMBL" id="BPEU01000024">
    <property type="protein sequence ID" value="GIU43860.1"/>
    <property type="molecule type" value="Genomic_DNA"/>
</dbReference>
<dbReference type="EMBL" id="MCBT01000040">
    <property type="protein sequence ID" value="OEG73584.1"/>
    <property type="molecule type" value="Genomic_DNA"/>
</dbReference>
<evidence type="ECO:0000313" key="9">
    <source>
        <dbReference type="Proteomes" id="UP000095230"/>
    </source>
</evidence>
<dbReference type="GO" id="GO:0008999">
    <property type="term" value="F:protein-N-terminal-alanine acetyltransferase activity"/>
    <property type="evidence" value="ECO:0007669"/>
    <property type="project" value="UniProtKB-EC"/>
</dbReference>
<dbReference type="AlphaFoldDB" id="A0A1E5ISQ2"/>
<organism evidence="8 9">
    <name type="scientific">Shewanella colwelliana</name>
    <name type="common">Alteromonas colwelliana</name>
    <dbReference type="NCBI Taxonomy" id="23"/>
    <lineage>
        <taxon>Bacteria</taxon>
        <taxon>Pseudomonadati</taxon>
        <taxon>Pseudomonadota</taxon>
        <taxon>Gammaproteobacteria</taxon>
        <taxon>Alteromonadales</taxon>
        <taxon>Shewanellaceae</taxon>
        <taxon>Shewanella</taxon>
    </lineage>
</organism>
<dbReference type="STRING" id="23.BEL05_09225"/>
<evidence type="ECO:0000259" key="6">
    <source>
        <dbReference type="PROSITE" id="PS51186"/>
    </source>
</evidence>
<comment type="caution">
    <text evidence="8">The sequence shown here is derived from an EMBL/GenBank/DDBJ whole genome shotgun (WGS) entry which is preliminary data.</text>
</comment>
<dbReference type="Proteomes" id="UP000773469">
    <property type="component" value="Unassembled WGS sequence"/>
</dbReference>
<dbReference type="EC" id="2.3.1.266" evidence="5"/>
<keyword evidence="2 5" id="KW-0963">Cytoplasm</keyword>
<reference evidence="8 9" key="1">
    <citation type="submission" date="2016-07" db="EMBL/GenBank/DDBJ databases">
        <title>Whole-genome of two Shewanella species isolated from a digestive organ of sea cucumber Apostichopus japonicus Selenka 1867.</title>
        <authorList>
            <person name="Hong H.-H."/>
            <person name="Choi H."/>
            <person name="Cheon S."/>
            <person name="Oh J.-S."/>
            <person name="Lee H.-G."/>
            <person name="Park C."/>
        </authorList>
    </citation>
    <scope>NUCLEOTIDE SEQUENCE [LARGE SCALE GENOMIC DNA]</scope>
    <source>
        <strain evidence="8 9">CSB03KR</strain>
    </source>
</reference>
<sequence length="146" mass="16304">MRELKLLTPEAIAEVYEIELACHRFPMSLRNVESCFGRFYHVLGVFEDEQLQGFAIAHILFEDATLMDICVLPASQGKGYGKALMAAVVDLAAVNSAERLMLEVRASSAGAIGLYRAYGFEQTGTRHAYYQHEQGKEDAVLMERLL</sequence>
<feature type="domain" description="N-acetyltransferase" evidence="6">
    <location>
        <begin position="2"/>
        <end position="146"/>
    </location>
</feature>
<dbReference type="Gene3D" id="3.40.630.30">
    <property type="match status" value="1"/>
</dbReference>
<evidence type="ECO:0000256" key="2">
    <source>
        <dbReference type="ARBA" id="ARBA00022490"/>
    </source>
</evidence>
<comment type="similarity">
    <text evidence="1 5">Belongs to the acetyltransferase family. RimI subfamily.</text>
</comment>
<keyword evidence="3 8" id="KW-0808">Transferase</keyword>
<name>A0A1E5ISQ2_SHECO</name>
<dbReference type="SUPFAM" id="SSF55729">
    <property type="entry name" value="Acyl-CoA N-acyltransferases (Nat)"/>
    <property type="match status" value="1"/>
</dbReference>
<dbReference type="InterPro" id="IPR050680">
    <property type="entry name" value="YpeA/RimI_acetyltransf"/>
</dbReference>
<protein>
    <recommendedName>
        <fullName evidence="5">[Ribosomal protein bS18]-alanine N-acetyltransferase</fullName>
        <ecNumber evidence="5">2.3.1.266</ecNumber>
    </recommendedName>
</protein>
<dbReference type="OrthoDB" id="9796919at2"/>
<evidence type="ECO:0000256" key="4">
    <source>
        <dbReference type="ARBA" id="ARBA00023315"/>
    </source>
</evidence>
<dbReference type="PANTHER" id="PTHR43420">
    <property type="entry name" value="ACETYLTRANSFERASE"/>
    <property type="match status" value="1"/>
</dbReference>
<keyword evidence="10" id="KW-1185">Reference proteome</keyword>
<comment type="function">
    <text evidence="5">Acetylates the N-terminal alanine of ribosomal protein bS18.</text>
</comment>
<evidence type="ECO:0000256" key="1">
    <source>
        <dbReference type="ARBA" id="ARBA00005395"/>
    </source>
</evidence>
<dbReference type="GO" id="GO:0005737">
    <property type="term" value="C:cytoplasm"/>
    <property type="evidence" value="ECO:0007669"/>
    <property type="project" value="UniProtKB-SubCell"/>
</dbReference>
<dbReference type="Proteomes" id="UP000095230">
    <property type="component" value="Unassembled WGS sequence"/>
</dbReference>
<dbReference type="InterPro" id="IPR000182">
    <property type="entry name" value="GNAT_dom"/>
</dbReference>
<comment type="subcellular location">
    <subcellularLocation>
        <location evidence="5">Cytoplasm</location>
    </subcellularLocation>
</comment>
<dbReference type="CDD" id="cd04301">
    <property type="entry name" value="NAT_SF"/>
    <property type="match status" value="1"/>
</dbReference>
<evidence type="ECO:0000313" key="8">
    <source>
        <dbReference type="EMBL" id="OEG73584.1"/>
    </source>
</evidence>